<gene>
    <name evidence="26" type="ORF">TrST_g3648</name>
</gene>
<dbReference type="PANTHER" id="PTHR22878:SF68">
    <property type="entry name" value="DYNEIN HEAVY CHAIN 6, AXONEMAL-LIKE"/>
    <property type="match status" value="1"/>
</dbReference>
<dbReference type="GO" id="GO:0007018">
    <property type="term" value="P:microtubule-based movement"/>
    <property type="evidence" value="ECO:0007669"/>
    <property type="project" value="InterPro"/>
</dbReference>
<reference evidence="27" key="1">
    <citation type="journal article" date="2023" name="Commun. Biol.">
        <title>Genome analysis of Parmales, the sister group of diatoms, reveals the evolutionary specialization of diatoms from phago-mixotrophs to photoautotrophs.</title>
        <authorList>
            <person name="Ban H."/>
            <person name="Sato S."/>
            <person name="Yoshikawa S."/>
            <person name="Yamada K."/>
            <person name="Nakamura Y."/>
            <person name="Ichinomiya M."/>
            <person name="Sato N."/>
            <person name="Blanc-Mathieu R."/>
            <person name="Endo H."/>
            <person name="Kuwata A."/>
            <person name="Ogata H."/>
        </authorList>
    </citation>
    <scope>NUCLEOTIDE SEQUENCE [LARGE SCALE GENOMIC DNA]</scope>
    <source>
        <strain evidence="27">NIES 3701</strain>
    </source>
</reference>
<dbReference type="Gene3D" id="1.10.8.1220">
    <property type="match status" value="1"/>
</dbReference>
<dbReference type="Gene3D" id="1.10.8.710">
    <property type="match status" value="1"/>
</dbReference>
<dbReference type="GO" id="GO:0030286">
    <property type="term" value="C:dynein complex"/>
    <property type="evidence" value="ECO:0007669"/>
    <property type="project" value="UniProtKB-KW"/>
</dbReference>
<keyword evidence="13" id="KW-0966">Cell projection</keyword>
<dbReference type="FunFam" id="1.10.8.1220:FF:000001">
    <property type="entry name" value="Dynein axonemal heavy chain 5"/>
    <property type="match status" value="1"/>
</dbReference>
<feature type="domain" description="Dynein heavy chain AAA module D4" evidence="20">
    <location>
        <begin position="2527"/>
        <end position="2795"/>
    </location>
</feature>
<dbReference type="Gene3D" id="6.10.140.1060">
    <property type="match status" value="1"/>
</dbReference>
<evidence type="ECO:0000256" key="9">
    <source>
        <dbReference type="ARBA" id="ARBA00023054"/>
    </source>
</evidence>
<evidence type="ECO:0000259" key="21">
    <source>
        <dbReference type="Pfam" id="PF12781"/>
    </source>
</evidence>
<dbReference type="InterPro" id="IPR035706">
    <property type="entry name" value="AAA_9"/>
</dbReference>
<dbReference type="Gene3D" id="1.20.58.1120">
    <property type="match status" value="1"/>
</dbReference>
<dbReference type="InterPro" id="IPR026983">
    <property type="entry name" value="DHC"/>
</dbReference>
<feature type="domain" description="Dynein heavy chain coiled coil stalk" evidence="19">
    <location>
        <begin position="2811"/>
        <end position="3139"/>
    </location>
</feature>
<dbReference type="InterPro" id="IPR042222">
    <property type="entry name" value="Dynein_2_N"/>
</dbReference>
<evidence type="ECO:0000259" key="25">
    <source>
        <dbReference type="Pfam" id="PF18199"/>
    </source>
</evidence>
<feature type="domain" description="Dynein heavy chain AAA lid" evidence="24">
    <location>
        <begin position="3802"/>
        <end position="3954"/>
    </location>
</feature>
<evidence type="ECO:0000256" key="12">
    <source>
        <dbReference type="ARBA" id="ARBA00023212"/>
    </source>
</evidence>
<evidence type="ECO:0000256" key="4">
    <source>
        <dbReference type="ARBA" id="ARBA00022701"/>
    </source>
</evidence>
<dbReference type="Gene3D" id="3.20.180.20">
    <property type="entry name" value="Dynein heavy chain, N-terminal domain 2"/>
    <property type="match status" value="1"/>
</dbReference>
<evidence type="ECO:0000256" key="14">
    <source>
        <dbReference type="SAM" id="Coils"/>
    </source>
</evidence>
<dbReference type="Pfam" id="PF03028">
    <property type="entry name" value="Dynein_heavy"/>
    <property type="match status" value="1"/>
</dbReference>
<dbReference type="FunFam" id="3.40.50.300:FF:002141">
    <property type="entry name" value="Dynein heavy chain"/>
    <property type="match status" value="1"/>
</dbReference>
<dbReference type="EMBL" id="BRXY01000348">
    <property type="protein sequence ID" value="GMH88839.1"/>
    <property type="molecule type" value="Genomic_DNA"/>
</dbReference>
<dbReference type="Pfam" id="PF12780">
    <property type="entry name" value="AAA_8"/>
    <property type="match status" value="1"/>
</dbReference>
<keyword evidence="12" id="KW-0206">Cytoskeleton</keyword>
<dbReference type="FunFam" id="1.10.8.710:FF:000001">
    <property type="entry name" value="Dynein axonemal heavy chain 2"/>
    <property type="match status" value="1"/>
</dbReference>
<dbReference type="GO" id="GO:0051959">
    <property type="term" value="F:dynein light intermediate chain binding"/>
    <property type="evidence" value="ECO:0007669"/>
    <property type="project" value="InterPro"/>
</dbReference>
<dbReference type="GO" id="GO:0005930">
    <property type="term" value="C:axoneme"/>
    <property type="evidence" value="ECO:0007669"/>
    <property type="project" value="UniProtKB-SubCell"/>
</dbReference>
<dbReference type="InterPro" id="IPR024743">
    <property type="entry name" value="Dynein_HC_stalk"/>
</dbReference>
<name>A0A9W7BKR6_9STRA</name>
<dbReference type="FunFam" id="3.40.50.300:FF:000063">
    <property type="entry name" value="dynein heavy chain 6, axonemal"/>
    <property type="match status" value="1"/>
</dbReference>
<organism evidence="26 27">
    <name type="scientific">Triparma strigata</name>
    <dbReference type="NCBI Taxonomy" id="1606541"/>
    <lineage>
        <taxon>Eukaryota</taxon>
        <taxon>Sar</taxon>
        <taxon>Stramenopiles</taxon>
        <taxon>Ochrophyta</taxon>
        <taxon>Bolidophyceae</taxon>
        <taxon>Parmales</taxon>
        <taxon>Triparmaceae</taxon>
        <taxon>Triparma</taxon>
    </lineage>
</organism>
<evidence type="ECO:0000259" key="18">
    <source>
        <dbReference type="Pfam" id="PF12774"/>
    </source>
</evidence>
<accession>A0A9W7BKR6</accession>
<dbReference type="InterPro" id="IPR035699">
    <property type="entry name" value="AAA_6"/>
</dbReference>
<keyword evidence="10" id="KW-0969">Cilium</keyword>
<comment type="subcellular location">
    <subcellularLocation>
        <location evidence="1">Cytoplasm</location>
        <location evidence="1">Cytoskeleton</location>
        <location evidence="1">Cilium axoneme</location>
    </subcellularLocation>
</comment>
<evidence type="ECO:0000256" key="7">
    <source>
        <dbReference type="ARBA" id="ARBA00022840"/>
    </source>
</evidence>
<evidence type="ECO:0000259" key="16">
    <source>
        <dbReference type="Pfam" id="PF03028"/>
    </source>
</evidence>
<evidence type="ECO:0000259" key="22">
    <source>
        <dbReference type="Pfam" id="PF17852"/>
    </source>
</evidence>
<dbReference type="InterPro" id="IPR041228">
    <property type="entry name" value="Dynein_C"/>
</dbReference>
<feature type="domain" description="Dynein heavy chain 3 AAA+ lid" evidence="23">
    <location>
        <begin position="2338"/>
        <end position="2426"/>
    </location>
</feature>
<dbReference type="InterPro" id="IPR027417">
    <property type="entry name" value="P-loop_NTPase"/>
</dbReference>
<evidence type="ECO:0000259" key="19">
    <source>
        <dbReference type="Pfam" id="PF12777"/>
    </source>
</evidence>
<feature type="compositionally biased region" description="Basic residues" evidence="15">
    <location>
        <begin position="3999"/>
        <end position="4009"/>
    </location>
</feature>
<sequence length="4355" mass="494589">MDEPPFPETPQPQPPSQPPSSQHSGRFVSANGKKNRLAHRIYQTPGVQAQTSTAKKRLKSSRQSSRDDSGVEFVTPRPASVYGPKGDLTPRIFKQRVNREEKERAQKKKLAQTQQQRLAVTPSTGRTHLLKHAPNTHLTQNLPPSSSSKSSVPPSVPKLNLTSLTSSDEKKEVDTSYIPKVPFNAAMHEPTNDFSNAISQQPHYRDIFLSNSFIYLTRISKDSAYSFNIVPHTLISQYKTDHPDMPFYTLSRDGITCEMEGEVEFVKLDDFEREYQIFNQISQLPFFRQYHKWKGFTQWKNCVSAKRIANAKKILTDELFILHQDLRPALIKLRRLCYELSLLRLHQIDVEMTLTMEDFVSQQLRQKEKLQDLLSRFSQRTIEIARETCDESLKHFLMQCGFDRKETFDEAGVVTQISFTERAAMRTFCRKLAKFIRLADFFICNSYINIAIHSTNDLLNHMIRGQNLINDDGVADLKPLKEIEKEESVKEITINVDNVVKKESNPLFEVELVIMPQTDDILEFSPDELALKTRLENMLFDSLNVVSAPVRLLTHNQFRSYVEPTVDENGPIGEGVELEAMLMEDDHFLDMLEDINEKTENAFDRASNYNDSFDELISIYAENQEFIRTSKLEDFVDSSVDDLRNLLLTFQEQETVFGRIKTSQKLGMLSINTVSLDKTISPSPTNCLKLLHSLLPRMYQKKNEVLLTWMSNANEKVNVKPNTVAEFTQLSEFFVKTQEELPDQDEELNFLRELYELMVKFGMSLDVEVRTGSVVLDNTSAQLKASISYFEEYQEEYHQRFSMVLFKQVAQWAPKIEEAVTDIHSAITEKVDADINEVIDYLQGIHDNMYILKKEASAYHHQQGVLKVNMIDLEEMEGASKMLETKLKLWNGMQEWNQDVEHWNTLPFNALDIQLITEEIHEFWVKVIMCERGLPESPVVAKFKENVQRYRLTVPVVANLRCTSLKERHWVKIRELLGFHISAESPVTLGEIIQHEAVRHASSVAIITTQAENEEILYKMLKKIQHTWESEEFEVSNYKDRRDVFILTEVDEVIMQLDDSMVSINTILGSQYVGAIREAVEDWRNKLLLLQETLEEWLQCQKSWMHLETIFSAPDIQKQMPNEAKAFKGVDSQWREIMKKTSGDPNCIRAATAVGLRDNFTKHNAVLDKVQKGLDEYLEVKRQAFPRFYFLADAELLALLSRAREARAVQPHMRKLFDAIYELDFGEQKTGTNILAMVSQDKERVAIGPNLKARGNLEEWLSAVEDSMRRCLHKITKACLVDVHAVGPKSIDGRSRSDWVLQHPAQCITTVAQIEWARGSEEAILSSDPNSLNRWYNVNMAYLEELTELVRSDLTPVERKIAVALVTADVHARDIVDTLMQQQVSTLSSFVWQAQLRYYFIKPLNILNANEEDVLVKQSSCVIEYGYEYMGPTTRLVITPLTDRCWMTITSAYNLKLGAGPSGPAGTGKTESSKDLAKALAIFCVVFNCSEQIDYAMMGRVFSGIAQGGHWTCLDEFNRISIEVLSVIAQQINVLRSGRMLLASSPPSEHGLDINFEGREIPLLDHHIIITMNPNYVGRTELPDNLKVHFRPCNMMIPAYSLISEIIMYAEGFSQSSTLCKKITKLYHMAAEMLSHQHHYDFGMRAVKSVLILAGKMKREDPEAAEDEILIKAMNGANLPKLLDEDYPLYRDLVSDLFPTTSLTSPRHDDVAHFMRKVLIDNKLQYSSTLLEKSVQLRQTLSVRFGVALVGPAGSGKSTLHRMLAETLQRLHHDNVGKYPVGQGPQPVITNVINPKSVSVGELYGSFNPITLEWRDGIASNIIRQAAWPAEEEQFINRWLVFDGPITPEWVENLNTVLDDNMLLCLASGERIKLREQMKMLFEVEGLGEASPATVSRLGVVYVPDKTIGMDAICETWVQEHLKNVNGFSETMRAKLLENFSRLTYPSLEFMSTRCVQTIPVGDICLVQSQCSLLLALLRDASKIFKNKLGSEVERNQLLDQLYFSSLTWGLGSGLEGDYAESFNIFLRDLLSEMEMDRSELGITIPAFGSVFDHYVAIKPMEHLDLAAQADNFKIFPVYEVPEKEDDDVPNLMNPNLGVVNESENNLYAWCLWSSVVPPFTSTPDMEYFDMIVPTESTIKYGSLTKANQTVSRPTFLTGESGCGKTVLVTKLISDLSQPLESGGLNCSPLTMAFSSHTSSSYDQHSFLKNLTKKRKDSFGAPEGKSILVFVDDCNMPSPEKNGPQPPIELLRQVIDQGGFYNRNLLFWIEIRDCLFSCASAPPGGGRHILPARFLRHFTVLCLPPSSSKTIFSIFEALVMEFMSGFGEAVGLLTKPIIKSTVELYTRISNSLLPTPSRSHYIFNLRDISKVFQGLLTVTEKSITGVESMIRLWLHETTRVFHDRLINHSDREWFYNVSVELISKQFRLGNDGWQREDLFPQSTDADDEFASEEGIAVAVAAPTTEKRVSLPASLKQKKKKPLLWVDFLRPGLPPAARVYSEAPNMKNLISLLDDYQVEFNVNNHRQLNLVFFSDAVMHLVRICRVLRQLRGSVMLIGVGGSGRSSLARLATYMSGCEMETPEMVNNYSHMNFQEDLKRVIKRAGVEGKQVCFMLSDTQVTDERYLEDINCILASGEIPNLFDDEEDGDILIKMRAVAEEIGARDTPEDCKNLFVKRVRDFLHIVLCMSPVGDDLRIRVRNFPSLINSTTIDWFDAWPKSALKSVSRRFIVSRELMEYRDEKVDKTGEKLRTHLCDMCVNVHSSVEQSAEDMMVNLKRRVWATPKSYVDMITLYLRMLKDNRDFIQKRLKSLEEGIGKLEETNETVIKLQKELSLMQPDLEKKAKAASELLQFVEQEQKKAAAVQITVTQDEANVTKRQAEVLALQMDAKRDLAKAMPAYQNAVKALESLEKKDIIEIRSFTTPPLIVQTVMEAVCILLKEEPTWASARKILNRPTYMEDLANFDKDNISDKTLAKITKYIENPDMHPDSVKKVSVAAAGMCMWVHAMNVYSQVASEVAPKQARLEKMNTDLADANKELAEKQQELSDVMEEVASLQKKCDETLNEKNRLSIEVERCRQRLLRAEKLKHNLKDERIRWIDTVEELKGVIKNLVGDMFLGAATISYLGPFVTDYRRKLQDQWETEIEDRLVPVTDNYNFVDSLGDPALVREWRINGLPRDHFSAENGIIATKADRYPLMIDPQNQANSWIKGFEKKLSVVSCNSDMMMTVLERAVAGGLPILIEDFEEQVDPVLDTVLYKRFYFSGGRKVINVGDKVVEFSSDFRLYMTTKMRNPKYLPDVFIRTTVLNFTVTNTGLEEQLLGDVVKVENPSLEGRHNGLIVSISNDKKQLAAIEQKILHDLHDSKGHLLDNEKLINALTESKSMSKMITERLAESVVSEVEIGEMRDKYRPISVRGSTMYFLVANLVQLDSMYNYSLEYFKGLFVHCIEECPECPNLETKIKMLGERTTATIHRNVSRGLFERHRLMFSFLLCCEMKGLEGDKHKISDVEWTMLLGMGGSTRGRVESYLEKYPCPDKGILGVGMWEKLCLYVKMIGNFAGLLEDMRKNWDDWMAWKTSKNCHVKKLPGGWDNKVSDFQRLILLRCLSPQHGIAGIRNFLVSSGHSASVENQALDSMETLFDDMDNKTPCLFVLSAGTDPMGSWIKFAEKKGVQEYAKSISLGQGQGSRATAMIEAAKRSGHWVLLQNVHLAKSWCEELDRIVQSLDENSHSISPKFRLFLTSLPVDYFPVNVLQSCIKMTTEPPTGVKANMLRTMEMHLDEEMLNGDGGGQYDDVLGIDGGVWKKLLYSLCMFHAVVAERKKFGSIGWNASYNFSDSDFTTGVLTLRRMLEDMIAGGGEEEIPLDSLVFVTGQIVYGGRVTDDWDRRCLMSVMSMFYNESVLDEGYSFIREGTPKEIKSGLAPSKDLSYIEVERWISTVLPSSDPPSMFGMHSNADIQCNKRQSQALFDNLLDIITPVSDVASQVRVETSGSKDEDVTTKLKRSKSRSRSRSGSGGLNSPDSIVSTAVSNLLISLPDPLLEDRASVLHRSTFHGMGNALTVVLFQECRKFNFLLDFVRTTLEDLCQAILGEIAMSARLEMMYKSIYNKVIPDAWRKYSYPSMKDLENWMQDLTARVDFMSAWLEKPQSVKSYWLPALFFPQGFCTAVLQNYSRKHKVPINVLGFAYEVVMGEVKDQESVEEGVMVHGLFMQGMRWAWEVEEVEVEDDDDDETTDEDDNDDVFEDGESSVEKKKKKKKKREGSTSLVTRFTGKGYIADETSGQTISPCPILHFLPDEDHVVESDVYVTPCYKTSLRSGTLGTSGISTNFVVGIELPSSRGKEFWVLRGAALLCADDE</sequence>
<dbReference type="Proteomes" id="UP001165085">
    <property type="component" value="Unassembled WGS sequence"/>
</dbReference>
<evidence type="ECO:0000259" key="20">
    <source>
        <dbReference type="Pfam" id="PF12780"/>
    </source>
</evidence>
<feature type="region of interest" description="Disordered" evidence="15">
    <location>
        <begin position="4222"/>
        <end position="4256"/>
    </location>
</feature>
<feature type="domain" description="Dynein heavy chain AAA 5 extension" evidence="22">
    <location>
        <begin position="1939"/>
        <end position="2059"/>
    </location>
</feature>
<dbReference type="Pfam" id="PF12775">
    <property type="entry name" value="AAA_7"/>
    <property type="match status" value="1"/>
</dbReference>
<dbReference type="FunFam" id="3.40.50.300:FF:000362">
    <property type="entry name" value="Dynein, axonemal, heavy chain 6"/>
    <property type="match status" value="1"/>
</dbReference>
<dbReference type="InterPro" id="IPR043157">
    <property type="entry name" value="Dynein_AAA1S"/>
</dbReference>
<feature type="compositionally biased region" description="Acidic residues" evidence="15">
    <location>
        <begin position="4222"/>
        <end position="4246"/>
    </location>
</feature>
<dbReference type="Gene3D" id="1.20.1270.280">
    <property type="match status" value="1"/>
</dbReference>
<dbReference type="InterPro" id="IPR042219">
    <property type="entry name" value="AAA_lid_11_sf"/>
</dbReference>
<dbReference type="Gene3D" id="1.10.472.130">
    <property type="match status" value="1"/>
</dbReference>
<dbReference type="Pfam" id="PF18198">
    <property type="entry name" value="AAA_lid_11"/>
    <property type="match status" value="1"/>
</dbReference>
<dbReference type="InterPro" id="IPR041466">
    <property type="entry name" value="Dynein_AAA5_ext"/>
</dbReference>
<feature type="domain" description="Dynein heavy chain linker" evidence="17">
    <location>
        <begin position="880"/>
        <end position="1279"/>
    </location>
</feature>
<feature type="compositionally biased region" description="Pro residues" evidence="15">
    <location>
        <begin position="1"/>
        <end position="18"/>
    </location>
</feature>
<dbReference type="InterPro" id="IPR013602">
    <property type="entry name" value="Dynein_heavy_linker"/>
</dbReference>
<evidence type="ECO:0000313" key="26">
    <source>
        <dbReference type="EMBL" id="GMH88839.1"/>
    </source>
</evidence>
<dbReference type="InterPro" id="IPR004273">
    <property type="entry name" value="Dynein_heavy_D6_P-loop"/>
</dbReference>
<dbReference type="Pfam" id="PF12774">
    <property type="entry name" value="AAA_6"/>
    <property type="match status" value="1"/>
</dbReference>
<dbReference type="Pfam" id="PF08393">
    <property type="entry name" value="DHC_N2"/>
    <property type="match status" value="1"/>
</dbReference>
<keyword evidence="11" id="KW-0505">Motor protein</keyword>
<feature type="region of interest" description="Disordered" evidence="15">
    <location>
        <begin position="3984"/>
        <end position="4020"/>
    </location>
</feature>
<feature type="domain" description="Dynein heavy chain region D6 P-loop" evidence="16">
    <location>
        <begin position="3644"/>
        <end position="3759"/>
    </location>
</feature>
<feature type="coiled-coil region" evidence="14">
    <location>
        <begin position="2794"/>
        <end position="2831"/>
    </location>
</feature>
<dbReference type="Gene3D" id="1.20.920.20">
    <property type="match status" value="1"/>
</dbReference>
<comment type="caution">
    <text evidence="26">The sequence shown here is derived from an EMBL/GenBank/DDBJ whole genome shotgun (WGS) entry which is preliminary data.</text>
</comment>
<feature type="domain" description="Dynein heavy chain hydrolytic ATP-binding dynein motor region" evidence="18">
    <location>
        <begin position="1425"/>
        <end position="1758"/>
    </location>
</feature>
<evidence type="ECO:0000256" key="3">
    <source>
        <dbReference type="ARBA" id="ARBA00022490"/>
    </source>
</evidence>
<dbReference type="FunFam" id="1.20.920.20:FF:000001">
    <property type="entry name" value="dynein heavy chain 2, axonemal"/>
    <property type="match status" value="1"/>
</dbReference>
<dbReference type="GO" id="GO:0008569">
    <property type="term" value="F:minus-end-directed microtubule motor activity"/>
    <property type="evidence" value="ECO:0007669"/>
    <property type="project" value="InterPro"/>
</dbReference>
<keyword evidence="8" id="KW-0243">Dynein</keyword>
<dbReference type="GO" id="GO:0005874">
    <property type="term" value="C:microtubule"/>
    <property type="evidence" value="ECO:0007669"/>
    <property type="project" value="UniProtKB-KW"/>
</dbReference>
<keyword evidence="5" id="KW-0677">Repeat</keyword>
<feature type="domain" description="Dynein heavy chain ATP-binding dynein motor region" evidence="21">
    <location>
        <begin position="3168"/>
        <end position="3387"/>
    </location>
</feature>
<feature type="coiled-coil region" evidence="14">
    <location>
        <begin position="3021"/>
        <end position="3093"/>
    </location>
</feature>
<dbReference type="Gene3D" id="1.10.287.2620">
    <property type="match status" value="1"/>
</dbReference>
<dbReference type="Pfam" id="PF17852">
    <property type="entry name" value="Dynein_AAA_lid"/>
    <property type="match status" value="1"/>
</dbReference>
<dbReference type="OrthoDB" id="191149at2759"/>
<dbReference type="FunFam" id="3.20.180.20:FF:000001">
    <property type="entry name" value="Dynein axonemal heavy chain 5"/>
    <property type="match status" value="1"/>
</dbReference>
<evidence type="ECO:0000259" key="17">
    <source>
        <dbReference type="Pfam" id="PF08393"/>
    </source>
</evidence>
<dbReference type="Pfam" id="PF17857">
    <property type="entry name" value="AAA_lid_1"/>
    <property type="match status" value="1"/>
</dbReference>
<feature type="compositionally biased region" description="Low complexity" evidence="15">
    <location>
        <begin position="143"/>
        <end position="153"/>
    </location>
</feature>
<dbReference type="FunFam" id="1.20.58.1120:FF:000001">
    <property type="entry name" value="dynein heavy chain 2, axonemal"/>
    <property type="match status" value="1"/>
</dbReference>
<dbReference type="FunFam" id="1.20.920.30:FF:000002">
    <property type="entry name" value="Dynein axonemal heavy chain 3"/>
    <property type="match status" value="1"/>
</dbReference>
<dbReference type="SUPFAM" id="SSF52540">
    <property type="entry name" value="P-loop containing nucleoside triphosphate hydrolases"/>
    <property type="match status" value="4"/>
</dbReference>
<evidence type="ECO:0000256" key="8">
    <source>
        <dbReference type="ARBA" id="ARBA00023017"/>
    </source>
</evidence>
<dbReference type="Gene3D" id="1.20.140.100">
    <property type="entry name" value="Dynein heavy chain, N-terminal domain 2"/>
    <property type="match status" value="1"/>
</dbReference>
<evidence type="ECO:0000313" key="27">
    <source>
        <dbReference type="Proteomes" id="UP001165085"/>
    </source>
</evidence>
<proteinExistence type="inferred from homology"/>
<dbReference type="Pfam" id="PF12781">
    <property type="entry name" value="AAA_9"/>
    <property type="match status" value="1"/>
</dbReference>
<dbReference type="FunFam" id="3.40.50.300:FF:000049">
    <property type="entry name" value="Dynein, axonemal, heavy chain 5"/>
    <property type="match status" value="1"/>
</dbReference>
<protein>
    <recommendedName>
        <fullName evidence="28">Dynein heavy chain</fullName>
    </recommendedName>
</protein>
<evidence type="ECO:0000256" key="5">
    <source>
        <dbReference type="ARBA" id="ARBA00022737"/>
    </source>
</evidence>
<keyword evidence="7" id="KW-0067">ATP-binding</keyword>
<evidence type="ECO:0000256" key="1">
    <source>
        <dbReference type="ARBA" id="ARBA00004430"/>
    </source>
</evidence>
<keyword evidence="9 14" id="KW-0175">Coiled coil</keyword>
<evidence type="ECO:0008006" key="28">
    <source>
        <dbReference type="Google" id="ProtNLM"/>
    </source>
</evidence>
<dbReference type="Pfam" id="PF12777">
    <property type="entry name" value="MT"/>
    <property type="match status" value="1"/>
</dbReference>
<evidence type="ECO:0000256" key="11">
    <source>
        <dbReference type="ARBA" id="ARBA00023175"/>
    </source>
</evidence>
<keyword evidence="27" id="KW-1185">Reference proteome</keyword>
<dbReference type="InterPro" id="IPR041589">
    <property type="entry name" value="DNAH3_AAA_lid_1"/>
</dbReference>
<evidence type="ECO:0000259" key="23">
    <source>
        <dbReference type="Pfam" id="PF17857"/>
    </source>
</evidence>
<evidence type="ECO:0000256" key="15">
    <source>
        <dbReference type="SAM" id="MobiDB-lite"/>
    </source>
</evidence>
<dbReference type="Gene3D" id="3.10.490.20">
    <property type="match status" value="1"/>
</dbReference>
<dbReference type="InterPro" id="IPR024317">
    <property type="entry name" value="Dynein_heavy_chain_D4_dom"/>
</dbReference>
<dbReference type="Gene3D" id="1.10.8.720">
    <property type="entry name" value="Region D6 of dynein motor"/>
    <property type="match status" value="1"/>
</dbReference>
<evidence type="ECO:0000256" key="10">
    <source>
        <dbReference type="ARBA" id="ARBA00023069"/>
    </source>
</evidence>
<dbReference type="InterPro" id="IPR042228">
    <property type="entry name" value="Dynein_linker_3"/>
</dbReference>
<dbReference type="Gene3D" id="3.40.50.300">
    <property type="entry name" value="P-loop containing nucleotide triphosphate hydrolases"/>
    <property type="match status" value="5"/>
</dbReference>
<keyword evidence="3" id="KW-0963">Cytoplasm</keyword>
<feature type="domain" description="Dynein heavy chain C-terminal" evidence="25">
    <location>
        <begin position="4000"/>
        <end position="4218"/>
    </location>
</feature>
<dbReference type="InterPro" id="IPR043160">
    <property type="entry name" value="Dynein_C_barrel"/>
</dbReference>
<dbReference type="Gene3D" id="1.20.920.30">
    <property type="match status" value="1"/>
</dbReference>
<dbReference type="GO" id="GO:0005524">
    <property type="term" value="F:ATP binding"/>
    <property type="evidence" value="ECO:0007669"/>
    <property type="project" value="UniProtKB-KW"/>
</dbReference>
<feature type="region of interest" description="Disordered" evidence="15">
    <location>
        <begin position="1"/>
        <end position="173"/>
    </location>
</feature>
<dbReference type="PANTHER" id="PTHR22878">
    <property type="entry name" value="DYNEIN HEAVY CHAIN 6, AXONEMAL-LIKE-RELATED"/>
    <property type="match status" value="1"/>
</dbReference>
<dbReference type="FunFam" id="1.20.140.100:FF:000004">
    <property type="entry name" value="Dynein axonemal heavy chain 6"/>
    <property type="match status" value="1"/>
</dbReference>
<feature type="domain" description="Dynein heavy chain C-terminal" evidence="25">
    <location>
        <begin position="4271"/>
        <end position="4351"/>
    </location>
</feature>
<dbReference type="GO" id="GO:0045505">
    <property type="term" value="F:dynein intermediate chain binding"/>
    <property type="evidence" value="ECO:0007669"/>
    <property type="project" value="InterPro"/>
</dbReference>
<dbReference type="Pfam" id="PF18199">
    <property type="entry name" value="Dynein_C"/>
    <property type="match status" value="2"/>
</dbReference>
<comment type="similarity">
    <text evidence="2">Belongs to the dynein heavy chain family.</text>
</comment>
<keyword evidence="6" id="KW-0547">Nucleotide-binding</keyword>
<keyword evidence="4" id="KW-0493">Microtubule</keyword>
<evidence type="ECO:0000256" key="13">
    <source>
        <dbReference type="ARBA" id="ARBA00023273"/>
    </source>
</evidence>
<evidence type="ECO:0000256" key="6">
    <source>
        <dbReference type="ARBA" id="ARBA00022741"/>
    </source>
</evidence>
<evidence type="ECO:0000256" key="2">
    <source>
        <dbReference type="ARBA" id="ARBA00008887"/>
    </source>
</evidence>
<evidence type="ECO:0000259" key="24">
    <source>
        <dbReference type="Pfam" id="PF18198"/>
    </source>
</evidence>
<dbReference type="InterPro" id="IPR041658">
    <property type="entry name" value="AAA_lid_11"/>
</dbReference>